<dbReference type="InterPro" id="IPR045246">
    <property type="entry name" value="Piwi_ago-like"/>
</dbReference>
<dbReference type="Pfam" id="PF01676">
    <property type="entry name" value="Metalloenzyme"/>
    <property type="match status" value="1"/>
</dbReference>
<dbReference type="InterPro" id="IPR011258">
    <property type="entry name" value="BPG-indep_PGM_N"/>
</dbReference>
<dbReference type="GO" id="GO:0030145">
    <property type="term" value="F:manganese ion binding"/>
    <property type="evidence" value="ECO:0007669"/>
    <property type="project" value="InterPro"/>
</dbReference>
<dbReference type="InterPro" id="IPR017850">
    <property type="entry name" value="Alkaline_phosphatase_core_sf"/>
</dbReference>
<dbReference type="SUPFAM" id="SSF53649">
    <property type="entry name" value="Alkaline phosphatase-like"/>
    <property type="match status" value="1"/>
</dbReference>
<dbReference type="Pfam" id="PF16488">
    <property type="entry name" value="ArgoL2"/>
    <property type="match status" value="1"/>
</dbReference>
<dbReference type="InterPro" id="IPR032472">
    <property type="entry name" value="ArgoL2"/>
</dbReference>
<dbReference type="GO" id="GO:0035194">
    <property type="term" value="P:regulatory ncRNA-mediated post-transcriptional gene silencing"/>
    <property type="evidence" value="ECO:0000318"/>
    <property type="project" value="GO_Central"/>
</dbReference>
<dbReference type="GO" id="GO:0003727">
    <property type="term" value="F:single-stranded RNA binding"/>
    <property type="evidence" value="ECO:0000318"/>
    <property type="project" value="GO_Central"/>
</dbReference>
<evidence type="ECO:0000256" key="12">
    <source>
        <dbReference type="ARBA" id="ARBA00071648"/>
    </source>
</evidence>
<keyword evidence="16" id="KW-1185">Reference proteome</keyword>
<dbReference type="GO" id="GO:0006096">
    <property type="term" value="P:glycolytic process"/>
    <property type="evidence" value="ECO:0007669"/>
    <property type="project" value="UniProtKB-UniPathway"/>
</dbReference>
<accession>A0A2A6BMF0</accession>
<keyword evidence="11" id="KW-0413">Isomerase</keyword>
<dbReference type="Pfam" id="PF16486">
    <property type="entry name" value="ArgoN"/>
    <property type="match status" value="1"/>
</dbReference>
<evidence type="ECO:0000256" key="13">
    <source>
        <dbReference type="ARBA" id="ARBA00083354"/>
    </source>
</evidence>
<dbReference type="Pfam" id="PF08699">
    <property type="entry name" value="ArgoL1"/>
    <property type="match status" value="1"/>
</dbReference>
<feature type="compositionally biased region" description="Polar residues" evidence="14">
    <location>
        <begin position="1608"/>
        <end position="1621"/>
    </location>
</feature>
<feature type="compositionally biased region" description="Gly residues" evidence="14">
    <location>
        <begin position="939"/>
        <end position="958"/>
    </location>
</feature>
<dbReference type="SMART" id="SM00950">
    <property type="entry name" value="Piwi"/>
    <property type="match status" value="1"/>
</dbReference>
<organism evidence="15 16">
    <name type="scientific">Pristionchus pacificus</name>
    <name type="common">Parasitic nematode worm</name>
    <dbReference type="NCBI Taxonomy" id="54126"/>
    <lineage>
        <taxon>Eukaryota</taxon>
        <taxon>Metazoa</taxon>
        <taxon>Ecdysozoa</taxon>
        <taxon>Nematoda</taxon>
        <taxon>Chromadorea</taxon>
        <taxon>Rhabditida</taxon>
        <taxon>Rhabditina</taxon>
        <taxon>Diplogasteromorpha</taxon>
        <taxon>Diplogasteroidea</taxon>
        <taxon>Neodiplogasteridae</taxon>
        <taxon>Pristionchus</taxon>
    </lineage>
</organism>
<dbReference type="HAMAP" id="MF_01038">
    <property type="entry name" value="GpmI"/>
    <property type="match status" value="1"/>
</dbReference>
<dbReference type="EC" id="5.4.2.12" evidence="7"/>
<dbReference type="CDD" id="cd02846">
    <property type="entry name" value="PAZ_argonaute_like"/>
    <property type="match status" value="1"/>
</dbReference>
<comment type="pathway">
    <text evidence="5">Carbohydrate degradation; glycolysis; pyruvate from D-glyceraldehyde 3-phosphate: step 3/5.</text>
</comment>
<evidence type="ECO:0000256" key="4">
    <source>
        <dbReference type="ARBA" id="ARBA00002315"/>
    </source>
</evidence>
<dbReference type="PROSITE" id="PS50821">
    <property type="entry name" value="PAZ"/>
    <property type="match status" value="1"/>
</dbReference>
<evidence type="ECO:0000256" key="7">
    <source>
        <dbReference type="ARBA" id="ARBA00012026"/>
    </source>
</evidence>
<evidence type="ECO:0000256" key="3">
    <source>
        <dbReference type="ARBA" id="ARBA00001946"/>
    </source>
</evidence>
<dbReference type="Proteomes" id="UP000005239">
    <property type="component" value="Unassembled WGS sequence"/>
</dbReference>
<dbReference type="SMART" id="SM01163">
    <property type="entry name" value="DUF1785"/>
    <property type="match status" value="1"/>
</dbReference>
<dbReference type="Gene3D" id="3.40.720.10">
    <property type="entry name" value="Alkaline Phosphatase, subunit A"/>
    <property type="match status" value="1"/>
</dbReference>
<evidence type="ECO:0000256" key="9">
    <source>
        <dbReference type="ARBA" id="ARBA00023152"/>
    </source>
</evidence>
<dbReference type="InterPro" id="IPR036397">
    <property type="entry name" value="RNaseH_sf"/>
</dbReference>
<dbReference type="Gene3D" id="3.40.50.2300">
    <property type="match status" value="1"/>
</dbReference>
<name>A0A2A6BMF0_PRIPA</name>
<comment type="cofactor">
    <cofactor evidence="3">
        <name>Mg(2+)</name>
        <dbReference type="ChEBI" id="CHEBI:18420"/>
    </cofactor>
</comment>
<dbReference type="InterPro" id="IPR012337">
    <property type="entry name" value="RNaseH-like_sf"/>
</dbReference>
<comment type="catalytic activity">
    <reaction evidence="1">
        <text>(2R)-2-phosphoglycerate = (2R)-3-phosphoglycerate</text>
        <dbReference type="Rhea" id="RHEA:15901"/>
        <dbReference type="ChEBI" id="CHEBI:58272"/>
        <dbReference type="ChEBI" id="CHEBI:58289"/>
        <dbReference type="EC" id="5.4.2.12"/>
    </reaction>
</comment>
<dbReference type="PANTHER" id="PTHR22891">
    <property type="entry name" value="EUKARYOTIC TRANSLATION INITIATION FACTOR 2C"/>
    <property type="match status" value="1"/>
</dbReference>
<sequence length="1654" mass="182975">MIFSRSFTNICRKALPDLPPRRRSVPTRTVCRVCHRKLSMANNGKVADKVCLIVIDGWGISEESHGNAILNAKTPVMDGLCSGNWTQLEASGEHVGLPEGLMGNSEVGHLNIGSGRPVYQDIVRINMACRQNTLVKNENLIAACERAKKGTGRLHLAGLVSDGGVHSHIDHLFALVKATKELGVPQLYVHFYGDGRDTSPTSGAGFLQQTIDFLVAQGHGKLATVVGRYYAMDRDKRWERICVAYEAMIGGKGEESTVDKVVDVVKARYAANETDEFLKPIILEGAEGRVRDGDTLIFFDYRADRMREISEVMGMERYKDCASALTHPKDVQVIGMTQYKAEFPFPSLFPPINNANVLAEWLAKQGVPLRRGGVTQYHCAETEKYAHVTFFFNGGKEAQYEGEERCMVPSPKVATYDLQPEMSSAGVGDKMVEMVKSGAHPFVMCNFAPPDMVGHTGVYEAAIKACEATDIAIGRIRDACAEHGYVLMVTADHGNAEKMIAPDGGKHTAHTCYKVPFTCSSNKYKFVEAPGRAVALCDVAPTVLDILGLPIPTDMTGVSIIKRARNDHGIFFPHSTREVYSRVVFSEESGEVSSSNKNSASTTTCYYKWATVTVIPKMSSIARFRNLLILALSSPERPLSMRKSSPSSVSRLTGSPRDLSPPLLEELACMNVREVVARPDVGQLGRPIMIKANFFGIDVKTPNLMITQYHVEVHHPGTRKLDREETRAIFWQAVADHPKIFPKKFAIAYDGAHQMYTPMKLDFPEDKPSCRLECSVSLARDPRDNTKCAVSLQRVGLVLMDMKRTRSNELDARTLAPIQIIDIVFRQGLNCPFLEKSNIFYPWKSSFYRIPKASGTVDTVDLDGGKELWTGFFSSTHTSKNYKPLLNIDVAHTVFYKSRMSLVQFMCEVINERSGQYSYRTPPMAARPGPPQMAGMRGPPGGRGMPPNRGPGGYGGAGMRQPSPPGGYGHGGGGGAGGALSIETLYPEFTLSPHELAVLSEAVKGVRVRIAHRPKVVRVYRVNSLQLPADQLSFPTTSEEGEEKMMTVAEYFEQKYTKLKWPKLPCVHVGPPNRSIYYPIEVCIIDAPQKYNKRLSEKQTSTIIRAVAVDAQQREARIMSLCEQASFDKDPFLKEFGLSVNTQMVETIGRVLPPPAILFGENMKRQDPVVYPRDGAWVLDNQVLYLPATCRSYAMIALVSQREQMALQSFCGALHGKALQMGMEMPRWPDVVKYGKGRDDVPQLFHDTLSEYEQIGNQCDLIIVVLPAKNSEIYMTVKECSDMVHGVMSQCVLLKNVLRPSPATCANLILKLNMKLGGINSRLVADGITQKYLIDVPTIVIGVDVTHPTQAEERMNMPSVAAIVANVDLFPQGYGANVKVQRKSRESVVYMCDAVRERLISFFRNTHQKPSRIIVYRDGVSEGQFAEVLREEMQSIRSACLTLSPDYRPPITYIVVQKRHHARLFAKNPRDTVGKAKNIPPGTTVDTGIVSPEGFDFYLCSHFGIQGTSRPSRYHVLWDENNFTSDEIQVLTYSMCHTYVRCARSVSIPAPVYYADLVATRARCHIKRKLGMHDMDGMSDSSATSSMSSLVSLRRRGGSDGGTAAGARSTNRSGGSSAETVSESMAENIASACDAALQDYVTVKEVFKSRMYFV</sequence>
<dbReference type="GO" id="GO:0006007">
    <property type="term" value="P:glucose catabolic process"/>
    <property type="evidence" value="ECO:0007669"/>
    <property type="project" value="InterPro"/>
</dbReference>
<keyword evidence="9" id="KW-0324">Glycolysis</keyword>
<evidence type="ECO:0000313" key="15">
    <source>
        <dbReference type="EnsemblMetazoa" id="PPA09361.1"/>
    </source>
</evidence>
<dbReference type="Pfam" id="PF06415">
    <property type="entry name" value="iPGM_N"/>
    <property type="match status" value="1"/>
</dbReference>
<dbReference type="Pfam" id="PF02170">
    <property type="entry name" value="PAZ"/>
    <property type="match status" value="1"/>
</dbReference>
<feature type="region of interest" description="Disordered" evidence="14">
    <location>
        <begin position="939"/>
        <end position="974"/>
    </location>
</feature>
<dbReference type="InterPro" id="IPR014811">
    <property type="entry name" value="ArgoL1"/>
</dbReference>
<dbReference type="SUPFAM" id="SSF53098">
    <property type="entry name" value="Ribonuclease H-like"/>
    <property type="match status" value="1"/>
</dbReference>
<dbReference type="InterPro" id="IPR003165">
    <property type="entry name" value="Piwi"/>
</dbReference>
<dbReference type="GO" id="GO:0004521">
    <property type="term" value="F:RNA endonuclease activity"/>
    <property type="evidence" value="ECO:0000318"/>
    <property type="project" value="GO_Central"/>
</dbReference>
<evidence type="ECO:0000256" key="8">
    <source>
        <dbReference type="ARBA" id="ARBA00022723"/>
    </source>
</evidence>
<evidence type="ECO:0000256" key="10">
    <source>
        <dbReference type="ARBA" id="ARBA00023211"/>
    </source>
</evidence>
<feature type="compositionally biased region" description="Low complexity" evidence="14">
    <location>
        <begin position="638"/>
        <end position="652"/>
    </location>
</feature>
<dbReference type="Gene3D" id="2.170.260.10">
    <property type="entry name" value="paz domain"/>
    <property type="match status" value="1"/>
</dbReference>
<dbReference type="GO" id="GO:0004619">
    <property type="term" value="F:phosphoglycerate mutase activity"/>
    <property type="evidence" value="ECO:0007669"/>
    <property type="project" value="UniProtKB-EC"/>
</dbReference>
<dbReference type="CDD" id="cd16010">
    <property type="entry name" value="iPGM"/>
    <property type="match status" value="1"/>
</dbReference>
<comment type="similarity">
    <text evidence="6">Belongs to the BPG-independent phosphoglycerate mutase family.</text>
</comment>
<dbReference type="InterPro" id="IPR005995">
    <property type="entry name" value="Pgm_bpd_ind"/>
</dbReference>
<dbReference type="GO" id="GO:0005634">
    <property type="term" value="C:nucleus"/>
    <property type="evidence" value="ECO:0000318"/>
    <property type="project" value="GO_Central"/>
</dbReference>
<evidence type="ECO:0000313" key="16">
    <source>
        <dbReference type="Proteomes" id="UP000005239"/>
    </source>
</evidence>
<feature type="region of interest" description="Disordered" evidence="14">
    <location>
        <begin position="1593"/>
        <end position="1621"/>
    </location>
</feature>
<reference evidence="16" key="1">
    <citation type="journal article" date="2008" name="Nat. Genet.">
        <title>The Pristionchus pacificus genome provides a unique perspective on nematode lifestyle and parasitism.</title>
        <authorList>
            <person name="Dieterich C."/>
            <person name="Clifton S.W."/>
            <person name="Schuster L.N."/>
            <person name="Chinwalla A."/>
            <person name="Delehaunty K."/>
            <person name="Dinkelacker I."/>
            <person name="Fulton L."/>
            <person name="Fulton R."/>
            <person name="Godfrey J."/>
            <person name="Minx P."/>
            <person name="Mitreva M."/>
            <person name="Roeseler W."/>
            <person name="Tian H."/>
            <person name="Witte H."/>
            <person name="Yang S.P."/>
            <person name="Wilson R.K."/>
            <person name="Sommer R.J."/>
        </authorList>
    </citation>
    <scope>NUCLEOTIDE SEQUENCE [LARGE SCALE GENOMIC DNA]</scope>
    <source>
        <strain evidence="16">PS312</strain>
    </source>
</reference>
<dbReference type="FunFam" id="3.40.1450.10:FF:000001">
    <property type="entry name" value="2,3-bisphosphoglycerate-independent phosphoglycerate mutase"/>
    <property type="match status" value="1"/>
</dbReference>
<dbReference type="InterPro" id="IPR003100">
    <property type="entry name" value="PAZ_dom"/>
</dbReference>
<dbReference type="NCBIfam" id="TIGR01307">
    <property type="entry name" value="pgm_bpd_ind"/>
    <property type="match status" value="1"/>
</dbReference>
<evidence type="ECO:0000256" key="1">
    <source>
        <dbReference type="ARBA" id="ARBA00000370"/>
    </source>
</evidence>
<dbReference type="SUPFAM" id="SSF64158">
    <property type="entry name" value="2,3-Bisphosphoglycerate-independent phosphoglycerate mutase, substrate-binding domain"/>
    <property type="match status" value="1"/>
</dbReference>
<evidence type="ECO:0000256" key="2">
    <source>
        <dbReference type="ARBA" id="ARBA00001936"/>
    </source>
</evidence>
<keyword evidence="10" id="KW-0464">Manganese</keyword>
<reference evidence="15" key="2">
    <citation type="submission" date="2022-06" db="UniProtKB">
        <authorList>
            <consortium name="EnsemblMetazoa"/>
        </authorList>
    </citation>
    <scope>IDENTIFICATION</scope>
    <source>
        <strain evidence="15">PS312</strain>
    </source>
</reference>
<dbReference type="Gene3D" id="3.30.420.10">
    <property type="entry name" value="Ribonuclease H-like superfamily/Ribonuclease H"/>
    <property type="match status" value="1"/>
</dbReference>
<protein>
    <recommendedName>
        <fullName evidence="12">2,3-bisphosphoglycerate-independent phosphoglycerate mutase</fullName>
        <ecNumber evidence="7">5.4.2.12</ecNumber>
    </recommendedName>
    <alternativeName>
        <fullName evidence="13">Cofactor-independent phosphoglycerate mutase homolog</fullName>
    </alternativeName>
</protein>
<evidence type="ECO:0000256" key="14">
    <source>
        <dbReference type="SAM" id="MobiDB-lite"/>
    </source>
</evidence>
<comment type="cofactor">
    <cofactor evidence="2">
        <name>Mn(2+)</name>
        <dbReference type="ChEBI" id="CHEBI:29035"/>
    </cofactor>
</comment>
<comment type="function">
    <text evidence="4">Catalyzes the interconversion of 2-phosphoglycerate and 3-phosphoglycerate.</text>
</comment>
<dbReference type="CDD" id="cd04657">
    <property type="entry name" value="Piwi_ago-like"/>
    <property type="match status" value="1"/>
</dbReference>
<keyword evidence="8" id="KW-0479">Metal-binding</keyword>
<gene>
    <name evidence="15" type="primary">WBGene00098915</name>
</gene>
<dbReference type="GO" id="GO:0035198">
    <property type="term" value="F:miRNA binding"/>
    <property type="evidence" value="ECO:0000318"/>
    <property type="project" value="GO_Central"/>
</dbReference>
<dbReference type="EnsemblMetazoa" id="PPA09361.1">
    <property type="protein sequence ID" value="PPA09361.1"/>
    <property type="gene ID" value="WBGene00098915"/>
</dbReference>
<dbReference type="Pfam" id="PF02171">
    <property type="entry name" value="Piwi"/>
    <property type="match status" value="1"/>
</dbReference>
<proteinExistence type="inferred from homology"/>
<dbReference type="PROSITE" id="PS50822">
    <property type="entry name" value="PIWI"/>
    <property type="match status" value="1"/>
</dbReference>
<dbReference type="SUPFAM" id="SSF101690">
    <property type="entry name" value="PAZ domain"/>
    <property type="match status" value="1"/>
</dbReference>
<accession>A0A8R1YG13</accession>
<dbReference type="GO" id="GO:0005737">
    <property type="term" value="C:cytoplasm"/>
    <property type="evidence" value="ECO:0000318"/>
    <property type="project" value="GO_Central"/>
</dbReference>
<dbReference type="InterPro" id="IPR036646">
    <property type="entry name" value="PGAM_B_sf"/>
</dbReference>
<dbReference type="Gene3D" id="3.40.1450.10">
    <property type="entry name" value="BPG-independent phosphoglycerate mutase, domain B"/>
    <property type="match status" value="1"/>
</dbReference>
<feature type="region of interest" description="Disordered" evidence="14">
    <location>
        <begin position="638"/>
        <end position="657"/>
    </location>
</feature>
<evidence type="ECO:0000256" key="6">
    <source>
        <dbReference type="ARBA" id="ARBA00008819"/>
    </source>
</evidence>
<dbReference type="InterPro" id="IPR032474">
    <property type="entry name" value="Argonaute_N"/>
</dbReference>
<evidence type="ECO:0000256" key="5">
    <source>
        <dbReference type="ARBA" id="ARBA00004798"/>
    </source>
</evidence>
<dbReference type="InterPro" id="IPR006124">
    <property type="entry name" value="Metalloenzyme"/>
</dbReference>
<dbReference type="GO" id="GO:0016442">
    <property type="term" value="C:RISC complex"/>
    <property type="evidence" value="ECO:0000318"/>
    <property type="project" value="GO_Central"/>
</dbReference>
<dbReference type="GO" id="GO:0036464">
    <property type="term" value="C:cytoplasmic ribonucleoprotein granule"/>
    <property type="evidence" value="ECO:0000318"/>
    <property type="project" value="GO_Central"/>
</dbReference>
<dbReference type="InterPro" id="IPR036085">
    <property type="entry name" value="PAZ_dom_sf"/>
</dbReference>
<evidence type="ECO:0000256" key="11">
    <source>
        <dbReference type="ARBA" id="ARBA00023235"/>
    </source>
</evidence>